<dbReference type="EMBL" id="JBHSED010000005">
    <property type="protein sequence ID" value="MFC4302807.1"/>
    <property type="molecule type" value="Genomic_DNA"/>
</dbReference>
<gene>
    <name evidence="2" type="ORF">ACFO1S_05035</name>
</gene>
<feature type="transmembrane region" description="Helical" evidence="1">
    <location>
        <begin position="12"/>
        <end position="31"/>
    </location>
</feature>
<sequence>MDNEVSTSLSVTIQIMIVAVVVGMLSIFTALGQGFGRDAATSVAETQALSYASELRALADHGPVPVASLLVVLQKNEDAVRNIGGFAYGVAIAKAEDLTAFALLSKKVRIALTPFSDRFDLMISPE</sequence>
<evidence type="ECO:0000313" key="3">
    <source>
        <dbReference type="Proteomes" id="UP001595755"/>
    </source>
</evidence>
<proteinExistence type="predicted"/>
<organism evidence="2 3">
    <name type="scientific">Cohnella boryungensis</name>
    <dbReference type="NCBI Taxonomy" id="768479"/>
    <lineage>
        <taxon>Bacteria</taxon>
        <taxon>Bacillati</taxon>
        <taxon>Bacillota</taxon>
        <taxon>Bacilli</taxon>
        <taxon>Bacillales</taxon>
        <taxon>Paenibacillaceae</taxon>
        <taxon>Cohnella</taxon>
    </lineage>
</organism>
<comment type="caution">
    <text evidence="2">The sequence shown here is derived from an EMBL/GenBank/DDBJ whole genome shotgun (WGS) entry which is preliminary data.</text>
</comment>
<evidence type="ECO:0000313" key="2">
    <source>
        <dbReference type="EMBL" id="MFC4302807.1"/>
    </source>
</evidence>
<keyword evidence="1" id="KW-0812">Transmembrane</keyword>
<reference evidence="3" key="1">
    <citation type="journal article" date="2019" name="Int. J. Syst. Evol. Microbiol.">
        <title>The Global Catalogue of Microorganisms (GCM) 10K type strain sequencing project: providing services to taxonomists for standard genome sequencing and annotation.</title>
        <authorList>
            <consortium name="The Broad Institute Genomics Platform"/>
            <consortium name="The Broad Institute Genome Sequencing Center for Infectious Disease"/>
            <person name="Wu L."/>
            <person name="Ma J."/>
        </authorList>
    </citation>
    <scope>NUCLEOTIDE SEQUENCE [LARGE SCALE GENOMIC DNA]</scope>
    <source>
        <strain evidence="3">CGMCC 4.1641</strain>
    </source>
</reference>
<keyword evidence="3" id="KW-1185">Reference proteome</keyword>
<name>A0ABV8S771_9BACL</name>
<evidence type="ECO:0000256" key="1">
    <source>
        <dbReference type="SAM" id="Phobius"/>
    </source>
</evidence>
<dbReference type="Proteomes" id="UP001595755">
    <property type="component" value="Unassembled WGS sequence"/>
</dbReference>
<keyword evidence="1" id="KW-0472">Membrane</keyword>
<accession>A0ABV8S771</accession>
<protein>
    <submittedName>
        <fullName evidence="2">Uncharacterized protein</fullName>
    </submittedName>
</protein>
<keyword evidence="1" id="KW-1133">Transmembrane helix</keyword>
<dbReference type="RefSeq" id="WP_204603326.1">
    <property type="nucleotide sequence ID" value="NZ_JBHSED010000005.1"/>
</dbReference>